<dbReference type="EMBL" id="JBIRYO010000012">
    <property type="protein sequence ID" value="MFI2475633.1"/>
    <property type="molecule type" value="Genomic_DNA"/>
</dbReference>
<evidence type="ECO:0000313" key="1">
    <source>
        <dbReference type="EMBL" id="MFI2475633.1"/>
    </source>
</evidence>
<gene>
    <name evidence="1" type="ORF">ACH49W_19860</name>
</gene>
<name>A0ABW7X3M1_9NOCA</name>
<accession>A0ABW7X3M1</accession>
<dbReference type="RefSeq" id="WP_357400192.1">
    <property type="nucleotide sequence ID" value="NZ_JBEYCD010000001.1"/>
</dbReference>
<reference evidence="1 2" key="1">
    <citation type="submission" date="2024-10" db="EMBL/GenBank/DDBJ databases">
        <title>The Natural Products Discovery Center: Release of the First 8490 Sequenced Strains for Exploring Actinobacteria Biosynthetic Diversity.</title>
        <authorList>
            <person name="Kalkreuter E."/>
            <person name="Kautsar S.A."/>
            <person name="Yang D."/>
            <person name="Bader C.D."/>
            <person name="Teijaro C.N."/>
            <person name="Fluegel L."/>
            <person name="Davis C.M."/>
            <person name="Simpson J.R."/>
            <person name="Lauterbach L."/>
            <person name="Steele A.D."/>
            <person name="Gui C."/>
            <person name="Meng S."/>
            <person name="Li G."/>
            <person name="Viehrig K."/>
            <person name="Ye F."/>
            <person name="Su P."/>
            <person name="Kiefer A.F."/>
            <person name="Nichols A."/>
            <person name="Cepeda A.J."/>
            <person name="Yan W."/>
            <person name="Fan B."/>
            <person name="Jiang Y."/>
            <person name="Adhikari A."/>
            <person name="Zheng C.-J."/>
            <person name="Schuster L."/>
            <person name="Cowan T.M."/>
            <person name="Smanski M.J."/>
            <person name="Chevrette M.G."/>
            <person name="De Carvalho L.P.S."/>
            <person name="Shen B."/>
        </authorList>
    </citation>
    <scope>NUCLEOTIDE SEQUENCE [LARGE SCALE GENOMIC DNA]</scope>
    <source>
        <strain evidence="1 2">NPDC019275</strain>
    </source>
</reference>
<evidence type="ECO:0000313" key="2">
    <source>
        <dbReference type="Proteomes" id="UP001611415"/>
    </source>
</evidence>
<organism evidence="1 2">
    <name type="scientific">Nocardia xishanensis</name>
    <dbReference type="NCBI Taxonomy" id="238964"/>
    <lineage>
        <taxon>Bacteria</taxon>
        <taxon>Bacillati</taxon>
        <taxon>Actinomycetota</taxon>
        <taxon>Actinomycetes</taxon>
        <taxon>Mycobacteriales</taxon>
        <taxon>Nocardiaceae</taxon>
        <taxon>Nocardia</taxon>
    </lineage>
</organism>
<dbReference type="Proteomes" id="UP001611415">
    <property type="component" value="Unassembled WGS sequence"/>
</dbReference>
<comment type="caution">
    <text evidence="1">The sequence shown here is derived from an EMBL/GenBank/DDBJ whole genome shotgun (WGS) entry which is preliminary data.</text>
</comment>
<keyword evidence="2" id="KW-1185">Reference proteome</keyword>
<sequence length="104" mass="12067">MSECGGSIDRRITRMEDWIEVRRQLELESWGRLLQRLEIAVEHADSQMVLVQERQQQSDRNVIALTESHEHVIGRLDTVESNLGTLSSEIGKLVRLLTEERERA</sequence>
<protein>
    <submittedName>
        <fullName evidence="1">Uncharacterized protein</fullName>
    </submittedName>
</protein>
<proteinExistence type="predicted"/>